<dbReference type="SUPFAM" id="SSF53756">
    <property type="entry name" value="UDP-Glycosyltransferase/glycogen phosphorylase"/>
    <property type="match status" value="1"/>
</dbReference>
<organism evidence="4 5">
    <name type="scientific">Chrysophaeum taylorii</name>
    <dbReference type="NCBI Taxonomy" id="2483200"/>
    <lineage>
        <taxon>Eukaryota</taxon>
        <taxon>Sar</taxon>
        <taxon>Stramenopiles</taxon>
        <taxon>Ochrophyta</taxon>
        <taxon>Pelagophyceae</taxon>
        <taxon>Pelagomonadales</taxon>
        <taxon>Pelagomonadaceae</taxon>
        <taxon>Chrysophaeum</taxon>
    </lineage>
</organism>
<dbReference type="InterPro" id="IPR050194">
    <property type="entry name" value="Glycosyltransferase_grp1"/>
</dbReference>
<gene>
    <name evidence="4" type="ORF">CTAYLR_000930</name>
</gene>
<dbReference type="AlphaFoldDB" id="A0AAD7XMJ9"/>
<dbReference type="CDD" id="cd03814">
    <property type="entry name" value="GT4-like"/>
    <property type="match status" value="1"/>
</dbReference>
<dbReference type="InterPro" id="IPR001296">
    <property type="entry name" value="Glyco_trans_1"/>
</dbReference>
<comment type="caution">
    <text evidence="4">The sequence shown here is derived from an EMBL/GenBank/DDBJ whole genome shotgun (WGS) entry which is preliminary data.</text>
</comment>
<protein>
    <submittedName>
        <fullName evidence="4">Uncharacterized protein</fullName>
    </submittedName>
</protein>
<accession>A0AAD7XMJ9</accession>
<keyword evidence="1" id="KW-0808">Transferase</keyword>
<dbReference type="GO" id="GO:0016757">
    <property type="term" value="F:glycosyltransferase activity"/>
    <property type="evidence" value="ECO:0007669"/>
    <property type="project" value="UniProtKB-KW"/>
</dbReference>
<dbReference type="Gene3D" id="3.40.50.2000">
    <property type="entry name" value="Glycogen Phosphorylase B"/>
    <property type="match status" value="2"/>
</dbReference>
<feature type="domain" description="Glycosyl transferase family 1" evidence="2">
    <location>
        <begin position="272"/>
        <end position="428"/>
    </location>
</feature>
<keyword evidence="1" id="KW-0328">Glycosyltransferase</keyword>
<dbReference type="Pfam" id="PF13439">
    <property type="entry name" value="Glyco_transf_4"/>
    <property type="match status" value="1"/>
</dbReference>
<name>A0AAD7XMJ9_9STRA</name>
<evidence type="ECO:0000256" key="1">
    <source>
        <dbReference type="ARBA" id="ARBA00022676"/>
    </source>
</evidence>
<reference evidence="4" key="1">
    <citation type="submission" date="2023-01" db="EMBL/GenBank/DDBJ databases">
        <title>Metagenome sequencing of chrysophaentin producing Chrysophaeum taylorii.</title>
        <authorList>
            <person name="Davison J."/>
            <person name="Bewley C."/>
        </authorList>
    </citation>
    <scope>NUCLEOTIDE SEQUENCE</scope>
    <source>
        <strain evidence="4">NIES-1699</strain>
    </source>
</reference>
<dbReference type="PANTHER" id="PTHR45947:SF3">
    <property type="entry name" value="SULFOQUINOVOSYL TRANSFERASE SQD2"/>
    <property type="match status" value="1"/>
</dbReference>
<proteinExistence type="predicted"/>
<evidence type="ECO:0000259" key="3">
    <source>
        <dbReference type="Pfam" id="PF13439"/>
    </source>
</evidence>
<evidence type="ECO:0000313" key="5">
    <source>
        <dbReference type="Proteomes" id="UP001230188"/>
    </source>
</evidence>
<evidence type="ECO:0000259" key="2">
    <source>
        <dbReference type="Pfam" id="PF00534"/>
    </source>
</evidence>
<dbReference type="Proteomes" id="UP001230188">
    <property type="component" value="Unassembled WGS sequence"/>
</dbReference>
<dbReference type="PANTHER" id="PTHR45947">
    <property type="entry name" value="SULFOQUINOVOSYL TRANSFERASE SQD2"/>
    <property type="match status" value="1"/>
</dbReference>
<sequence length="515" mass="57540">MLVVHVSTVAALVSTPQVGGGGRVGSLALGGEARALAAYAKKSGRDGGMFGVGKKMEADAEASHYLRRWQKRQPMKVALLVEPTPFTHVCGYANRFKEMLRYLRELGDTEVAIATPDDKVEAPREFAGFEVSTIPGLRLPMYPEVCLTGDLRGEAKRMVERFKPDLIHVSSPGILCLPAILYSKLMRIPLVMSYHTHLPVYAEKYTSWLPFSRHSAWRYIKAVHSYADLTLVTSPQMLEEFVEQKIKRVAVWRKGVDVDVFNPQHRDPVARSLLTDSEGPVLLYVGRLSVEKRLEDLAVVLDECPDCSLALVGGGPHERELRNYFRRFGDRVKFLGVLRGAALSKAYASADIFCMPSDSETLGFVVIEAMASGLAVVGADAGGIPSIIDDARNGLLSTPRDPHHLAHLVKQIVESPDLRRDLATRARKDAEGWGWKAATTHLRDVQYPAAIRRHAAMQKRADKFKARKKALFTPTMRRVLRRVFFDRFRLLSRAFSPRRFLNTFTTKYRLATAGI</sequence>
<dbReference type="Pfam" id="PF00534">
    <property type="entry name" value="Glycos_transf_1"/>
    <property type="match status" value="1"/>
</dbReference>
<feature type="domain" description="Glycosyltransferase subfamily 4-like N-terminal" evidence="3">
    <location>
        <begin position="91"/>
        <end position="259"/>
    </location>
</feature>
<keyword evidence="5" id="KW-1185">Reference proteome</keyword>
<evidence type="ECO:0000313" key="4">
    <source>
        <dbReference type="EMBL" id="KAJ8604459.1"/>
    </source>
</evidence>
<dbReference type="EMBL" id="JAQMWT010000330">
    <property type="protein sequence ID" value="KAJ8604459.1"/>
    <property type="molecule type" value="Genomic_DNA"/>
</dbReference>
<dbReference type="InterPro" id="IPR028098">
    <property type="entry name" value="Glyco_trans_4-like_N"/>
</dbReference>